<organism evidence="1 2">
    <name type="scientific">Araneus ventricosus</name>
    <name type="common">Orbweaver spider</name>
    <name type="synonym">Epeira ventricosa</name>
    <dbReference type="NCBI Taxonomy" id="182803"/>
    <lineage>
        <taxon>Eukaryota</taxon>
        <taxon>Metazoa</taxon>
        <taxon>Ecdysozoa</taxon>
        <taxon>Arthropoda</taxon>
        <taxon>Chelicerata</taxon>
        <taxon>Arachnida</taxon>
        <taxon>Araneae</taxon>
        <taxon>Araneomorphae</taxon>
        <taxon>Entelegynae</taxon>
        <taxon>Araneoidea</taxon>
        <taxon>Araneidae</taxon>
        <taxon>Araneus</taxon>
    </lineage>
</organism>
<dbReference type="OrthoDB" id="7789720at2759"/>
<dbReference type="PANTHER" id="PTHR10492">
    <property type="match status" value="1"/>
</dbReference>
<evidence type="ECO:0000313" key="1">
    <source>
        <dbReference type="EMBL" id="GBN43992.1"/>
    </source>
</evidence>
<proteinExistence type="predicted"/>
<name>A0A4Y2NYR8_ARAVE</name>
<dbReference type="PANTHER" id="PTHR10492:SF57">
    <property type="entry name" value="ATP-DEPENDENT DNA HELICASE"/>
    <property type="match status" value="1"/>
</dbReference>
<sequence length="149" mass="17164">MFEQCGFSLAVYWKKEKNTAHSESKIRYKEDIDKFVSAELPDPFTDLSLFQILTKCMVRGPCGTTNINSPCMKEGQCYKSFPKQFKDDTEKNVSGYPIYRRKATEPVQVGKYSFDNRRVVPYHPWLLNTTSAELPPYLEAPTAIKFTAQ</sequence>
<gene>
    <name evidence="1" type="ORF">AVEN_174311_1</name>
</gene>
<comment type="caution">
    <text evidence="1">The sequence shown here is derived from an EMBL/GenBank/DDBJ whole genome shotgun (WGS) entry which is preliminary data.</text>
</comment>
<keyword evidence="2" id="KW-1185">Reference proteome</keyword>
<dbReference type="Proteomes" id="UP000499080">
    <property type="component" value="Unassembled WGS sequence"/>
</dbReference>
<protein>
    <submittedName>
        <fullName evidence="1">Uncharacterized protein</fullName>
    </submittedName>
</protein>
<dbReference type="AlphaFoldDB" id="A0A4Y2NYR8"/>
<reference evidence="1 2" key="1">
    <citation type="journal article" date="2019" name="Sci. Rep.">
        <title>Orb-weaving spider Araneus ventricosus genome elucidates the spidroin gene catalogue.</title>
        <authorList>
            <person name="Kono N."/>
            <person name="Nakamura H."/>
            <person name="Ohtoshi R."/>
            <person name="Moran D.A.P."/>
            <person name="Shinohara A."/>
            <person name="Yoshida Y."/>
            <person name="Fujiwara M."/>
            <person name="Mori M."/>
            <person name="Tomita M."/>
            <person name="Arakawa K."/>
        </authorList>
    </citation>
    <scope>NUCLEOTIDE SEQUENCE [LARGE SCALE GENOMIC DNA]</scope>
</reference>
<accession>A0A4Y2NYR8</accession>
<evidence type="ECO:0000313" key="2">
    <source>
        <dbReference type="Proteomes" id="UP000499080"/>
    </source>
</evidence>
<dbReference type="EMBL" id="BGPR01010053">
    <property type="protein sequence ID" value="GBN43992.1"/>
    <property type="molecule type" value="Genomic_DNA"/>
</dbReference>